<comment type="caution">
    <text evidence="1">The sequence shown here is derived from an EMBL/GenBank/DDBJ whole genome shotgun (WGS) entry which is preliminary data.</text>
</comment>
<accession>A0ABU2WK10</accession>
<gene>
    <name evidence="1" type="ORF">RM530_09735</name>
</gene>
<dbReference type="Proteomes" id="UP001254608">
    <property type="component" value="Unassembled WGS sequence"/>
</dbReference>
<organism evidence="1 2">
    <name type="scientific">Banduia mediterranea</name>
    <dbReference type="NCBI Taxonomy" id="3075609"/>
    <lineage>
        <taxon>Bacteria</taxon>
        <taxon>Pseudomonadati</taxon>
        <taxon>Pseudomonadota</taxon>
        <taxon>Gammaproteobacteria</taxon>
        <taxon>Nevskiales</taxon>
        <taxon>Algiphilaceae</taxon>
        <taxon>Banduia</taxon>
    </lineage>
</organism>
<evidence type="ECO:0000313" key="2">
    <source>
        <dbReference type="Proteomes" id="UP001254608"/>
    </source>
</evidence>
<proteinExistence type="predicted"/>
<evidence type="ECO:0000313" key="1">
    <source>
        <dbReference type="EMBL" id="MDT0497641.1"/>
    </source>
</evidence>
<name>A0ABU2WK10_9GAMM</name>
<reference evidence="1 2" key="1">
    <citation type="submission" date="2023-09" db="EMBL/GenBank/DDBJ databases">
        <authorList>
            <person name="Rey-Velasco X."/>
        </authorList>
    </citation>
    <scope>NUCLEOTIDE SEQUENCE [LARGE SCALE GENOMIC DNA]</scope>
    <source>
        <strain evidence="1 2">W345</strain>
    </source>
</reference>
<dbReference type="RefSeq" id="WP_311365034.1">
    <property type="nucleotide sequence ID" value="NZ_JAVRIC010000012.1"/>
</dbReference>
<protein>
    <submittedName>
        <fullName evidence="1">Uncharacterized protein</fullName>
    </submittedName>
</protein>
<keyword evidence="2" id="KW-1185">Reference proteome</keyword>
<sequence>MHPLIENNRNTIAELCRRHGVHRLEAFGSILRSGRRVGTLRFAHPTAQAL</sequence>
<dbReference type="EMBL" id="JAVRIC010000012">
    <property type="protein sequence ID" value="MDT0497641.1"/>
    <property type="molecule type" value="Genomic_DNA"/>
</dbReference>